<sequence>MGLFTKLSPEAKRFVSATRRRRIISLSFVGSFGLLILLILATMFTPLLAVEKLEVTGTKRINNKTVLKALEKQIGVPLPMVNSSSIADALAPFSLVDSFSVVSLPPHTLRIAITERQPICIVTVAGVDYLYDPAGIRVGNVGNSDNYPRIAIVGDPKGSAEFTAAIDVLLALPADLLGRIATVDAKSKDDVSMRLRGNAGQRIVWGDGSQSVLKSKVLAALIKNQKKTDYVTFDVSSPTAPVVRYGNF</sequence>
<evidence type="ECO:0000256" key="4">
    <source>
        <dbReference type="ARBA" id="ARBA00022989"/>
    </source>
</evidence>
<dbReference type="AlphaFoldDB" id="A0A6J6IJ43"/>
<gene>
    <name evidence="7" type="ORF">UFOPK2001_00115</name>
</gene>
<name>A0A6J6IJ43_9ZZZZ</name>
<evidence type="ECO:0000256" key="3">
    <source>
        <dbReference type="ARBA" id="ARBA00022692"/>
    </source>
</evidence>
<feature type="domain" description="POTRA" evidence="6">
    <location>
        <begin position="49"/>
        <end position="116"/>
    </location>
</feature>
<evidence type="ECO:0000259" key="6">
    <source>
        <dbReference type="Pfam" id="PF08478"/>
    </source>
</evidence>
<reference evidence="7" key="1">
    <citation type="submission" date="2020-05" db="EMBL/GenBank/DDBJ databases">
        <authorList>
            <person name="Chiriac C."/>
            <person name="Salcher M."/>
            <person name="Ghai R."/>
            <person name="Kavagutti S V."/>
        </authorList>
    </citation>
    <scope>NUCLEOTIDE SEQUENCE</scope>
</reference>
<keyword evidence="3" id="KW-0812">Transmembrane</keyword>
<dbReference type="Pfam" id="PF08478">
    <property type="entry name" value="POTRA_1"/>
    <property type="match status" value="1"/>
</dbReference>
<protein>
    <submittedName>
        <fullName evidence="7">Unannotated protein</fullName>
    </submittedName>
</protein>
<keyword evidence="4" id="KW-0472">Membrane</keyword>
<dbReference type="EMBL" id="CAEZVN010000004">
    <property type="protein sequence ID" value="CAB4624531.1"/>
    <property type="molecule type" value="Genomic_DNA"/>
</dbReference>
<accession>A0A6J6IJ43</accession>
<dbReference type="Gene3D" id="3.10.20.310">
    <property type="entry name" value="membrane protein fhac"/>
    <property type="match status" value="1"/>
</dbReference>
<evidence type="ECO:0000256" key="5">
    <source>
        <dbReference type="ARBA" id="ARBA00023306"/>
    </source>
</evidence>
<dbReference type="InterPro" id="IPR050487">
    <property type="entry name" value="FtsQ_DivIB"/>
</dbReference>
<dbReference type="PANTHER" id="PTHR37820:SF1">
    <property type="entry name" value="CELL DIVISION PROTEIN FTSQ"/>
    <property type="match status" value="1"/>
</dbReference>
<keyword evidence="2" id="KW-0132">Cell division</keyword>
<dbReference type="PANTHER" id="PTHR37820">
    <property type="entry name" value="CELL DIVISION PROTEIN DIVIB"/>
    <property type="match status" value="1"/>
</dbReference>
<evidence type="ECO:0000256" key="1">
    <source>
        <dbReference type="ARBA" id="ARBA00022475"/>
    </source>
</evidence>
<proteinExistence type="predicted"/>
<keyword evidence="5" id="KW-0131">Cell cycle</keyword>
<dbReference type="InterPro" id="IPR013685">
    <property type="entry name" value="POTRA_FtsQ_type"/>
</dbReference>
<evidence type="ECO:0000256" key="2">
    <source>
        <dbReference type="ARBA" id="ARBA00022618"/>
    </source>
</evidence>
<keyword evidence="1" id="KW-1003">Cell membrane</keyword>
<dbReference type="GO" id="GO:0005886">
    <property type="term" value="C:plasma membrane"/>
    <property type="evidence" value="ECO:0007669"/>
    <property type="project" value="TreeGrafter"/>
</dbReference>
<evidence type="ECO:0000313" key="7">
    <source>
        <dbReference type="EMBL" id="CAB4624531.1"/>
    </source>
</evidence>
<keyword evidence="4" id="KW-1133">Transmembrane helix</keyword>
<dbReference type="GO" id="GO:0051301">
    <property type="term" value="P:cell division"/>
    <property type="evidence" value="ECO:0007669"/>
    <property type="project" value="UniProtKB-KW"/>
</dbReference>
<organism evidence="7">
    <name type="scientific">freshwater metagenome</name>
    <dbReference type="NCBI Taxonomy" id="449393"/>
    <lineage>
        <taxon>unclassified sequences</taxon>
        <taxon>metagenomes</taxon>
        <taxon>ecological metagenomes</taxon>
    </lineage>
</organism>